<comment type="subcellular location">
    <subcellularLocation>
        <location evidence="1">Cell membrane</location>
        <topology evidence="1">Multi-pass membrane protein</topology>
    </subcellularLocation>
</comment>
<keyword evidence="3 6" id="KW-0812">Transmembrane</keyword>
<dbReference type="RefSeq" id="WP_249328189.1">
    <property type="nucleotide sequence ID" value="NZ_CP060635.1"/>
</dbReference>
<dbReference type="GO" id="GO:0005886">
    <property type="term" value="C:plasma membrane"/>
    <property type="evidence" value="ECO:0007669"/>
    <property type="project" value="UniProtKB-SubCell"/>
</dbReference>
<accession>A0A7G9G8W6</accession>
<reference evidence="7 8" key="1">
    <citation type="submission" date="2020-08" db="EMBL/GenBank/DDBJ databases">
        <authorList>
            <person name="Liu C."/>
            <person name="Sun Q."/>
        </authorList>
    </citation>
    <scope>NUCLEOTIDE SEQUENCE [LARGE SCALE GENOMIC DNA]</scope>
    <source>
        <strain evidence="7 8">NSJ-29</strain>
    </source>
</reference>
<feature type="transmembrane region" description="Helical" evidence="6">
    <location>
        <begin position="214"/>
        <end position="232"/>
    </location>
</feature>
<dbReference type="PANTHER" id="PTHR32196">
    <property type="entry name" value="ABC TRANSPORTER PERMEASE PROTEIN YPHD-RELATED-RELATED"/>
    <property type="match status" value="1"/>
</dbReference>
<feature type="transmembrane region" description="Helical" evidence="6">
    <location>
        <begin position="267"/>
        <end position="286"/>
    </location>
</feature>
<evidence type="ECO:0000313" key="7">
    <source>
        <dbReference type="EMBL" id="QNM07248.1"/>
    </source>
</evidence>
<name>A0A7G9G8W6_9FIRM</name>
<dbReference type="InterPro" id="IPR001851">
    <property type="entry name" value="ABC_transp_permease"/>
</dbReference>
<feature type="transmembrane region" description="Helical" evidence="6">
    <location>
        <begin position="48"/>
        <end position="67"/>
    </location>
</feature>
<dbReference type="EMBL" id="CP060635">
    <property type="protein sequence ID" value="QNM07248.1"/>
    <property type="molecule type" value="Genomic_DNA"/>
</dbReference>
<sequence>MKTNVKSKLDLIRKYGIILVMVALMVLFSVLSDVFLTYNNLINICRQVSMIGIASVGGMFVMLLGGIDLSQGALVSFVNIVCAYLMAKAGMNFVLAILINVAAGALAGYINGLLVTLANIPALIATLATQNILFGLAYIICGGQSIAGFPDAFRVLGQGYIGPVPIPVILMVLFFAIGGFILNRTYFGRSLYAIGGNEEAAKLSGINVNRVKRLVYMISGLFAGISAVVTLSRVNSGQANTGDGFEFDVITAIVLGGVSVNGGSGRLYNAVIGVLIIGILNNGLVLINMSQYVQMIVKGVILAIAVGFDCVQKKEKH</sequence>
<proteinExistence type="predicted"/>
<feature type="transmembrane region" description="Helical" evidence="6">
    <location>
        <begin position="113"/>
        <end position="140"/>
    </location>
</feature>
<evidence type="ECO:0000256" key="3">
    <source>
        <dbReference type="ARBA" id="ARBA00022692"/>
    </source>
</evidence>
<dbReference type="KEGG" id="whj:H9Q79_09815"/>
<evidence type="ECO:0000256" key="2">
    <source>
        <dbReference type="ARBA" id="ARBA00022475"/>
    </source>
</evidence>
<evidence type="ECO:0000256" key="4">
    <source>
        <dbReference type="ARBA" id="ARBA00022989"/>
    </source>
</evidence>
<dbReference type="CDD" id="cd06579">
    <property type="entry name" value="TM_PBP1_transp_AraH_like"/>
    <property type="match status" value="1"/>
</dbReference>
<dbReference type="Pfam" id="PF02653">
    <property type="entry name" value="BPD_transp_2"/>
    <property type="match status" value="1"/>
</dbReference>
<dbReference type="AlphaFoldDB" id="A0A7G9G8W6"/>
<evidence type="ECO:0000313" key="8">
    <source>
        <dbReference type="Proteomes" id="UP000515860"/>
    </source>
</evidence>
<feature type="transmembrane region" description="Helical" evidence="6">
    <location>
        <begin position="15"/>
        <end position="36"/>
    </location>
</feature>
<gene>
    <name evidence="7" type="ORF">H9Q79_09815</name>
</gene>
<keyword evidence="2" id="KW-1003">Cell membrane</keyword>
<keyword evidence="5 6" id="KW-0472">Membrane</keyword>
<keyword evidence="4 6" id="KW-1133">Transmembrane helix</keyword>
<evidence type="ECO:0000256" key="1">
    <source>
        <dbReference type="ARBA" id="ARBA00004651"/>
    </source>
</evidence>
<protein>
    <submittedName>
        <fullName evidence="7">ABC transporter permease</fullName>
    </submittedName>
</protein>
<keyword evidence="8" id="KW-1185">Reference proteome</keyword>
<evidence type="ECO:0000256" key="5">
    <source>
        <dbReference type="ARBA" id="ARBA00023136"/>
    </source>
</evidence>
<dbReference type="GO" id="GO:0022857">
    <property type="term" value="F:transmembrane transporter activity"/>
    <property type="evidence" value="ECO:0007669"/>
    <property type="project" value="InterPro"/>
</dbReference>
<dbReference type="Proteomes" id="UP000515860">
    <property type="component" value="Chromosome"/>
</dbReference>
<feature type="transmembrane region" description="Helical" evidence="6">
    <location>
        <begin position="160"/>
        <end position="182"/>
    </location>
</feature>
<evidence type="ECO:0000256" key="6">
    <source>
        <dbReference type="SAM" id="Phobius"/>
    </source>
</evidence>
<organism evidence="7 8">
    <name type="scientific">Wansuia hejianensis</name>
    <dbReference type="NCBI Taxonomy" id="2763667"/>
    <lineage>
        <taxon>Bacteria</taxon>
        <taxon>Bacillati</taxon>
        <taxon>Bacillota</taxon>
        <taxon>Clostridia</taxon>
        <taxon>Lachnospirales</taxon>
        <taxon>Lachnospiraceae</taxon>
        <taxon>Wansuia</taxon>
    </lineage>
</organism>